<keyword evidence="2" id="KW-0472">Membrane</keyword>
<dbReference type="OrthoDB" id="5423884at2759"/>
<evidence type="ECO:0000313" key="3">
    <source>
        <dbReference type="EMBL" id="KAF7550270.1"/>
    </source>
</evidence>
<organism evidence="3 4">
    <name type="scientific">Cylindrodendrum hubeiense</name>
    <dbReference type="NCBI Taxonomy" id="595255"/>
    <lineage>
        <taxon>Eukaryota</taxon>
        <taxon>Fungi</taxon>
        <taxon>Dikarya</taxon>
        <taxon>Ascomycota</taxon>
        <taxon>Pezizomycotina</taxon>
        <taxon>Sordariomycetes</taxon>
        <taxon>Hypocreomycetidae</taxon>
        <taxon>Hypocreales</taxon>
        <taxon>Nectriaceae</taxon>
        <taxon>Cylindrodendrum</taxon>
    </lineage>
</organism>
<name>A0A9P5HGB6_9HYPO</name>
<proteinExistence type="predicted"/>
<evidence type="ECO:0000256" key="2">
    <source>
        <dbReference type="SAM" id="Phobius"/>
    </source>
</evidence>
<dbReference type="EMBL" id="JAANBB010000102">
    <property type="protein sequence ID" value="KAF7550270.1"/>
    <property type="molecule type" value="Genomic_DNA"/>
</dbReference>
<feature type="compositionally biased region" description="Basic residues" evidence="1">
    <location>
        <begin position="129"/>
        <end position="138"/>
    </location>
</feature>
<evidence type="ECO:0000313" key="4">
    <source>
        <dbReference type="Proteomes" id="UP000722485"/>
    </source>
</evidence>
<dbReference type="Proteomes" id="UP000722485">
    <property type="component" value="Unassembled WGS sequence"/>
</dbReference>
<accession>A0A9P5HGB6</accession>
<keyword evidence="4" id="KW-1185">Reference proteome</keyword>
<evidence type="ECO:0000256" key="1">
    <source>
        <dbReference type="SAM" id="MobiDB-lite"/>
    </source>
</evidence>
<feature type="transmembrane region" description="Helical" evidence="2">
    <location>
        <begin position="50"/>
        <end position="73"/>
    </location>
</feature>
<reference evidence="3" key="1">
    <citation type="submission" date="2020-03" db="EMBL/GenBank/DDBJ databases">
        <title>Draft Genome Sequence of Cylindrodendrum hubeiense.</title>
        <authorList>
            <person name="Buettner E."/>
            <person name="Kellner H."/>
        </authorList>
    </citation>
    <scope>NUCLEOTIDE SEQUENCE</scope>
    <source>
        <strain evidence="3">IHI 201604</strain>
    </source>
</reference>
<keyword evidence="2" id="KW-1133">Transmembrane helix</keyword>
<comment type="caution">
    <text evidence="3">The sequence shown here is derived from an EMBL/GenBank/DDBJ whole genome shotgun (WGS) entry which is preliminary data.</text>
</comment>
<feature type="compositionally biased region" description="Basic and acidic residues" evidence="1">
    <location>
        <begin position="216"/>
        <end position="244"/>
    </location>
</feature>
<gene>
    <name evidence="3" type="ORF">G7Z17_g5814</name>
</gene>
<feature type="compositionally biased region" description="Low complexity" evidence="1">
    <location>
        <begin position="176"/>
        <end position="189"/>
    </location>
</feature>
<feature type="region of interest" description="Disordered" evidence="1">
    <location>
        <begin position="125"/>
        <end position="251"/>
    </location>
</feature>
<keyword evidence="2" id="KW-0812">Transmembrane</keyword>
<dbReference type="AlphaFoldDB" id="A0A9P5HGB6"/>
<sequence>MPAIPLPPSKTLGSVADAISLVARQASSSTSFVAVPSSYGNLHNSPSPGVVVGIVLGSVAAFLLILYIIYAILNGGPVLIPIRGRSTTVGTPSTMGTSTIGTSTLGTSTIGASTYGASTYGSRSMLSFRSRRDKKRRSAPSSSSRRTRSRTETVQVRTRSHRRGEPVIVEPPRTPSPVSTVPPRAVPASEVSAMSSLDEIVVEEEHTPPRRPGRRYSPERGYRRDSYREGVDSERYYSRRDSPPRRGSRRY</sequence>
<protein>
    <submittedName>
        <fullName evidence="3">Uncharacterized protein</fullName>
    </submittedName>
</protein>